<dbReference type="Pfam" id="PF00149">
    <property type="entry name" value="Metallophos"/>
    <property type="match status" value="1"/>
</dbReference>
<dbReference type="FunFam" id="3.60.21.10:FF:000011">
    <property type="entry name" value="Double-strand break repair protein"/>
    <property type="match status" value="1"/>
</dbReference>
<feature type="active site" description="Proton donor" evidence="18">
    <location>
        <position position="153"/>
    </location>
</feature>
<dbReference type="SUPFAM" id="SSF56300">
    <property type="entry name" value="Metallo-dependent phosphatases"/>
    <property type="match status" value="1"/>
</dbReference>
<sequence>MPHFTGMDPASPLHQKSLSNSKSILPPLRLTAPAADAIRILVSTDNHVGYMERDGVRHDDSWKSFDEVMTLAKENDVDMVLLAGDLFHENKPSRKSMYQVMQSLRANCLGDKPCELQMLSDGSEHFAGSFNHVNTLDQDINVGIPVFSIHGNHDDPSGEGNFAALDILAMSGLLNYYGRTPESDNIEIKPVLIQKGKTKLALYGMSNVRDERLFRTFRDGKVKFFQPSAEHGAWFNIMSVHQNHHAYTETSYLPEQFLPSFMDLIIWGHEHECKINPTENPEMGFRVMQPGSSIATSLVKGEAEPKKVAIVTVTGTDFDVEPIRLKSVRPFVIREITMNKFPEMQEVAFINDNRTRISAFLEGKIRELIEEANQEWYDAQVADGAEIDDDQIPPLPLIRLRVESTPPEGGKFDLDNPQRFSNKFTDVVANASDVIQFHRKKRNAARGKKTNLEMPEDDVMAQFAESIDSLKVDKLVKEFLGAQSLTILPQNSFTDAVDQFVHKDDRDAMSEFVDEILMNQVDFLGKKGKRGKDGEADDDEEDDDDDDDDDAFDDDDMQERIEQYRKNQEEAHAKGELRRKKKKGKLRPKPPNWESEDDGHWEDNALAWAVDEENENGRKKKGQGDEEEEAWDVDDDESVFSAPKKTPARGRGSRGGRGGKTAAGKTRKTAATTKKAPAKSTGRGKKKQQDSDEDDDEDIIMADDNDDDEDESQGLFVSQAKPASSRSRAQRSESPVKKAAPKSTRGRGSSAAASSSNRQTHLNFGGTQTNGSARATGTGRAVASKSKQVIDLSDDEISDDDAFEPPPAAQRSTRTGRR</sequence>
<gene>
    <name evidence="22" type="ORF">M409DRAFT_56278</name>
</gene>
<evidence type="ECO:0000256" key="13">
    <source>
        <dbReference type="ARBA" id="ARBA00023211"/>
    </source>
</evidence>
<dbReference type="GO" id="GO:0000723">
    <property type="term" value="P:telomere maintenance"/>
    <property type="evidence" value="ECO:0007669"/>
    <property type="project" value="TreeGrafter"/>
</dbReference>
<dbReference type="InterPro" id="IPR007281">
    <property type="entry name" value="Mre11_DNA-bd"/>
</dbReference>
<feature type="compositionally biased region" description="Acidic residues" evidence="20">
    <location>
        <begin position="535"/>
        <end position="557"/>
    </location>
</feature>
<dbReference type="PIRSF" id="PIRSF000882">
    <property type="entry name" value="DSB_repair_MRE11"/>
    <property type="match status" value="1"/>
</dbReference>
<keyword evidence="23" id="KW-1185">Reference proteome</keyword>
<keyword evidence="11 17" id="KW-0269">Exonuclease</keyword>
<dbReference type="SMART" id="SM01347">
    <property type="entry name" value="Mre11_DNA_bind"/>
    <property type="match status" value="1"/>
</dbReference>
<dbReference type="GO" id="GO:0006303">
    <property type="term" value="P:double-strand break repair via nonhomologous end joining"/>
    <property type="evidence" value="ECO:0007669"/>
    <property type="project" value="TreeGrafter"/>
</dbReference>
<evidence type="ECO:0000256" key="18">
    <source>
        <dbReference type="PIRSR" id="PIRSR000882-1"/>
    </source>
</evidence>
<dbReference type="EMBL" id="ML993602">
    <property type="protein sequence ID" value="KAF2164925.1"/>
    <property type="molecule type" value="Genomic_DNA"/>
</dbReference>
<dbReference type="Gene3D" id="3.60.21.10">
    <property type="match status" value="1"/>
</dbReference>
<evidence type="ECO:0000256" key="17">
    <source>
        <dbReference type="PIRNR" id="PIRNR000882"/>
    </source>
</evidence>
<dbReference type="RefSeq" id="XP_033665814.1">
    <property type="nucleotide sequence ID" value="XM_033813246.1"/>
</dbReference>
<keyword evidence="8 17" id="KW-0255">Endonuclease</keyword>
<dbReference type="GO" id="GO:0007095">
    <property type="term" value="P:mitotic G2 DNA damage checkpoint signaling"/>
    <property type="evidence" value="ECO:0007669"/>
    <property type="project" value="TreeGrafter"/>
</dbReference>
<feature type="domain" description="Mre11 DNA-binding" evidence="21">
    <location>
        <begin position="318"/>
        <end position="500"/>
    </location>
</feature>
<dbReference type="GO" id="GO:0000724">
    <property type="term" value="P:double-strand break repair via homologous recombination"/>
    <property type="evidence" value="ECO:0007669"/>
    <property type="project" value="TreeGrafter"/>
</dbReference>
<keyword evidence="9 17" id="KW-0227">DNA damage</keyword>
<dbReference type="PANTHER" id="PTHR10139:SF1">
    <property type="entry name" value="DOUBLE-STRAND BREAK REPAIR PROTEIN MRE11"/>
    <property type="match status" value="1"/>
</dbReference>
<feature type="region of interest" description="Disordered" evidence="20">
    <location>
        <begin position="526"/>
        <end position="818"/>
    </location>
</feature>
<dbReference type="AlphaFoldDB" id="A0A6A6CCX0"/>
<keyword evidence="14 17" id="KW-0539">Nucleus</keyword>
<dbReference type="NCBIfam" id="TIGR00583">
    <property type="entry name" value="mre11"/>
    <property type="match status" value="1"/>
</dbReference>
<comment type="subunit">
    <text evidence="16">Component of the MRN complex composed of two heterodimers RAD50 and MRE11 associated with a single NBS1.</text>
</comment>
<dbReference type="CDD" id="cd00840">
    <property type="entry name" value="MPP_Mre11_N"/>
    <property type="match status" value="1"/>
</dbReference>
<dbReference type="Gene3D" id="3.30.110.110">
    <property type="entry name" value="Mre11, capping domain"/>
    <property type="match status" value="1"/>
</dbReference>
<accession>A0A6A6CCX0</accession>
<protein>
    <recommendedName>
        <fullName evidence="17">Double-strand break repair protein</fullName>
    </recommendedName>
</protein>
<keyword evidence="12 17" id="KW-0234">DNA repair</keyword>
<dbReference type="GO" id="GO:0000014">
    <property type="term" value="F:single-stranded DNA endodeoxyribonuclease activity"/>
    <property type="evidence" value="ECO:0007669"/>
    <property type="project" value="TreeGrafter"/>
</dbReference>
<dbReference type="GeneID" id="54566518"/>
<keyword evidence="15 17" id="KW-0469">Meiosis</keyword>
<comment type="similarity">
    <text evidence="4 17 19">Belongs to the MRE11/RAD32 family.</text>
</comment>
<keyword evidence="10 17" id="KW-0378">Hydrolase</keyword>
<dbReference type="GO" id="GO:0035861">
    <property type="term" value="C:site of double-strand break"/>
    <property type="evidence" value="ECO:0007669"/>
    <property type="project" value="TreeGrafter"/>
</dbReference>
<feature type="compositionally biased region" description="Low complexity" evidence="20">
    <location>
        <begin position="718"/>
        <end position="727"/>
    </location>
</feature>
<dbReference type="InterPro" id="IPR041796">
    <property type="entry name" value="Mre11_N"/>
</dbReference>
<feature type="compositionally biased region" description="Low complexity" evidence="20">
    <location>
        <begin position="662"/>
        <end position="681"/>
    </location>
</feature>
<evidence type="ECO:0000259" key="21">
    <source>
        <dbReference type="SMART" id="SM01347"/>
    </source>
</evidence>
<dbReference type="InterPro" id="IPR003701">
    <property type="entry name" value="Mre11"/>
</dbReference>
<organism evidence="22 23">
    <name type="scientific">Zasmidium cellare ATCC 36951</name>
    <dbReference type="NCBI Taxonomy" id="1080233"/>
    <lineage>
        <taxon>Eukaryota</taxon>
        <taxon>Fungi</taxon>
        <taxon>Dikarya</taxon>
        <taxon>Ascomycota</taxon>
        <taxon>Pezizomycotina</taxon>
        <taxon>Dothideomycetes</taxon>
        <taxon>Dothideomycetidae</taxon>
        <taxon>Mycosphaerellales</taxon>
        <taxon>Mycosphaerellaceae</taxon>
        <taxon>Zasmidium</taxon>
    </lineage>
</organism>
<evidence type="ECO:0000256" key="11">
    <source>
        <dbReference type="ARBA" id="ARBA00022839"/>
    </source>
</evidence>
<proteinExistence type="inferred from homology"/>
<evidence type="ECO:0000256" key="19">
    <source>
        <dbReference type="RuleBase" id="RU003447"/>
    </source>
</evidence>
<dbReference type="InterPro" id="IPR029052">
    <property type="entry name" value="Metallo-depent_PP-like"/>
</dbReference>
<dbReference type="GO" id="GO:0030145">
    <property type="term" value="F:manganese ion binding"/>
    <property type="evidence" value="ECO:0007669"/>
    <property type="project" value="UniProtKB-UniRule"/>
</dbReference>
<evidence type="ECO:0000256" key="8">
    <source>
        <dbReference type="ARBA" id="ARBA00022759"/>
    </source>
</evidence>
<evidence type="ECO:0000256" key="3">
    <source>
        <dbReference type="ARBA" id="ARBA00004286"/>
    </source>
</evidence>
<evidence type="ECO:0000256" key="10">
    <source>
        <dbReference type="ARBA" id="ARBA00022801"/>
    </source>
</evidence>
<evidence type="ECO:0000256" key="20">
    <source>
        <dbReference type="SAM" id="MobiDB-lite"/>
    </source>
</evidence>
<feature type="compositionally biased region" description="Basic and acidic residues" evidence="20">
    <location>
        <begin position="558"/>
        <end position="576"/>
    </location>
</feature>
<evidence type="ECO:0000256" key="4">
    <source>
        <dbReference type="ARBA" id="ARBA00009028"/>
    </source>
</evidence>
<dbReference type="GO" id="GO:0042138">
    <property type="term" value="P:meiotic DNA double-strand break formation"/>
    <property type="evidence" value="ECO:0007669"/>
    <property type="project" value="TreeGrafter"/>
</dbReference>
<name>A0A6A6CCX0_ZASCE</name>
<dbReference type="PANTHER" id="PTHR10139">
    <property type="entry name" value="DOUBLE-STRAND BREAK REPAIR PROTEIN MRE11"/>
    <property type="match status" value="1"/>
</dbReference>
<dbReference type="GO" id="GO:0008296">
    <property type="term" value="F:3'-5'-DNA exonuclease activity"/>
    <property type="evidence" value="ECO:0007669"/>
    <property type="project" value="InterPro"/>
</dbReference>
<dbReference type="GO" id="GO:0030870">
    <property type="term" value="C:Mre11 complex"/>
    <property type="evidence" value="ECO:0007669"/>
    <property type="project" value="UniProtKB-UniRule"/>
</dbReference>
<dbReference type="GO" id="GO:0097552">
    <property type="term" value="P:mitochondrial double-strand break repair via homologous recombination"/>
    <property type="evidence" value="ECO:0007669"/>
    <property type="project" value="TreeGrafter"/>
</dbReference>
<comment type="cofactor">
    <cofactor evidence="1 17">
        <name>Mn(2+)</name>
        <dbReference type="ChEBI" id="CHEBI:29035"/>
    </cofactor>
</comment>
<keyword evidence="5" id="KW-0158">Chromosome</keyword>
<evidence type="ECO:0000256" key="6">
    <source>
        <dbReference type="ARBA" id="ARBA00022722"/>
    </source>
</evidence>
<evidence type="ECO:0000256" key="12">
    <source>
        <dbReference type="ARBA" id="ARBA00023204"/>
    </source>
</evidence>
<dbReference type="Proteomes" id="UP000799537">
    <property type="component" value="Unassembled WGS sequence"/>
</dbReference>
<feature type="compositionally biased region" description="Acidic residues" evidence="20">
    <location>
        <begin position="625"/>
        <end position="638"/>
    </location>
</feature>
<dbReference type="Pfam" id="PF04152">
    <property type="entry name" value="Mre11_DNA_bind"/>
    <property type="match status" value="1"/>
</dbReference>
<keyword evidence="13 17" id="KW-0464">Manganese</keyword>
<evidence type="ECO:0000256" key="7">
    <source>
        <dbReference type="ARBA" id="ARBA00022723"/>
    </source>
</evidence>
<feature type="compositionally biased region" description="Acidic residues" evidence="20">
    <location>
        <begin position="792"/>
        <end position="803"/>
    </location>
</feature>
<dbReference type="InterPro" id="IPR038487">
    <property type="entry name" value="Mre11_capping_dom"/>
</dbReference>
<evidence type="ECO:0000313" key="23">
    <source>
        <dbReference type="Proteomes" id="UP000799537"/>
    </source>
</evidence>
<evidence type="ECO:0000256" key="14">
    <source>
        <dbReference type="ARBA" id="ARBA00023242"/>
    </source>
</evidence>
<reference evidence="22" key="1">
    <citation type="journal article" date="2020" name="Stud. Mycol.">
        <title>101 Dothideomycetes genomes: a test case for predicting lifestyles and emergence of pathogens.</title>
        <authorList>
            <person name="Haridas S."/>
            <person name="Albert R."/>
            <person name="Binder M."/>
            <person name="Bloem J."/>
            <person name="Labutti K."/>
            <person name="Salamov A."/>
            <person name="Andreopoulos B."/>
            <person name="Baker S."/>
            <person name="Barry K."/>
            <person name="Bills G."/>
            <person name="Bluhm B."/>
            <person name="Cannon C."/>
            <person name="Castanera R."/>
            <person name="Culley D."/>
            <person name="Daum C."/>
            <person name="Ezra D."/>
            <person name="Gonzalez J."/>
            <person name="Henrissat B."/>
            <person name="Kuo A."/>
            <person name="Liang C."/>
            <person name="Lipzen A."/>
            <person name="Lutzoni F."/>
            <person name="Magnuson J."/>
            <person name="Mondo S."/>
            <person name="Nolan M."/>
            <person name="Ohm R."/>
            <person name="Pangilinan J."/>
            <person name="Park H.-J."/>
            <person name="Ramirez L."/>
            <person name="Alfaro M."/>
            <person name="Sun H."/>
            <person name="Tritt A."/>
            <person name="Yoshinaga Y."/>
            <person name="Zwiers L.-H."/>
            <person name="Turgeon B."/>
            <person name="Goodwin S."/>
            <person name="Spatafora J."/>
            <person name="Crous P."/>
            <person name="Grigoriev I."/>
        </authorList>
    </citation>
    <scope>NUCLEOTIDE SEQUENCE</scope>
    <source>
        <strain evidence="22">ATCC 36951</strain>
    </source>
</reference>
<evidence type="ECO:0000256" key="1">
    <source>
        <dbReference type="ARBA" id="ARBA00001936"/>
    </source>
</evidence>
<comment type="function">
    <text evidence="17">Core component of the MRN complex, which plays a central role in double-strand break (DSB) repair, DNA recombination, maintenance of telomere integrity and meiosis. The MRN complex is involved in the repair of DNA double-strand breaks (DSBs) via homologous recombination (HR), an error-free mechanism which primarily occurs during S and G2 phases. The complex (1) mediates the end resection of damaged DNA, which generates proper single-stranded DNA, a key initial steps in HR, and is (2) required for the recruitment of other repair factors and efficient activation of ATM and ATR upon DNA damage. Within the MRN complex, MRE11 possesses both single-strand endonuclease activity and double-strand-specific 3'-5' exonuclease activity. MRE11 first endonucleolytically cleaves the 5' strand at DNA DSB ends to prevent non-homologous end joining (NHEJ) and licence HR. It then generates a single-stranded DNA gap via 3' to 5' exonucleolytic degradation, which is required for single-strand invasion and recombination.</text>
</comment>
<evidence type="ECO:0000313" key="22">
    <source>
        <dbReference type="EMBL" id="KAF2164925.1"/>
    </source>
</evidence>
<evidence type="ECO:0000256" key="9">
    <source>
        <dbReference type="ARBA" id="ARBA00022763"/>
    </source>
</evidence>
<evidence type="ECO:0000256" key="16">
    <source>
        <dbReference type="ARBA" id="ARBA00064981"/>
    </source>
</evidence>
<keyword evidence="6 17" id="KW-0540">Nuclease</keyword>
<dbReference type="GO" id="GO:0031573">
    <property type="term" value="P:mitotic intra-S DNA damage checkpoint signaling"/>
    <property type="evidence" value="ECO:0007669"/>
    <property type="project" value="TreeGrafter"/>
</dbReference>
<keyword evidence="7" id="KW-0479">Metal-binding</keyword>
<comment type="subcellular location">
    <subcellularLocation>
        <location evidence="3">Chromosome</location>
    </subcellularLocation>
    <subcellularLocation>
        <location evidence="2 17">Nucleus</location>
    </subcellularLocation>
</comment>
<feature type="compositionally biased region" description="Acidic residues" evidence="20">
    <location>
        <begin position="691"/>
        <end position="712"/>
    </location>
</feature>
<dbReference type="OrthoDB" id="30417at2759"/>
<dbReference type="InterPro" id="IPR004843">
    <property type="entry name" value="Calcineurin-like_PHP"/>
</dbReference>
<evidence type="ECO:0000256" key="5">
    <source>
        <dbReference type="ARBA" id="ARBA00022454"/>
    </source>
</evidence>
<feature type="compositionally biased region" description="Basic residues" evidence="20">
    <location>
        <begin position="577"/>
        <end position="588"/>
    </location>
</feature>
<evidence type="ECO:0000256" key="2">
    <source>
        <dbReference type="ARBA" id="ARBA00004123"/>
    </source>
</evidence>
<evidence type="ECO:0000256" key="15">
    <source>
        <dbReference type="ARBA" id="ARBA00023254"/>
    </source>
</evidence>
<feature type="compositionally biased region" description="Polar residues" evidence="20">
    <location>
        <begin position="757"/>
        <end position="775"/>
    </location>
</feature>